<keyword evidence="12" id="KW-1133">Transmembrane helix</keyword>
<feature type="domain" description="Protein kinase" evidence="13">
    <location>
        <begin position="13"/>
        <end position="280"/>
    </location>
</feature>
<feature type="region of interest" description="Disordered" evidence="11">
    <location>
        <begin position="400"/>
        <end position="420"/>
    </location>
</feature>
<feature type="region of interest" description="Disordered" evidence="11">
    <location>
        <begin position="544"/>
        <end position="643"/>
    </location>
</feature>
<dbReference type="Pfam" id="PF03793">
    <property type="entry name" value="PASTA"/>
    <property type="match status" value="3"/>
</dbReference>
<dbReference type="InterPro" id="IPR008271">
    <property type="entry name" value="Ser/Thr_kinase_AS"/>
</dbReference>
<dbReference type="InterPro" id="IPR011009">
    <property type="entry name" value="Kinase-like_dom_sf"/>
</dbReference>
<evidence type="ECO:0000256" key="9">
    <source>
        <dbReference type="ARBA" id="ARBA00048679"/>
    </source>
</evidence>
<dbReference type="Gene3D" id="1.10.510.10">
    <property type="entry name" value="Transferase(Phosphotransferase) domain 1"/>
    <property type="match status" value="1"/>
</dbReference>
<proteinExistence type="predicted"/>
<dbReference type="KEGG" id="jme:EEW87_015565"/>
<dbReference type="RefSeq" id="WP_123093213.1">
    <property type="nucleotide sequence ID" value="NZ_CP044548.2"/>
</dbReference>
<dbReference type="EMBL" id="CP044548">
    <property type="protein sequence ID" value="QFQ31442.2"/>
    <property type="molecule type" value="Genomic_DNA"/>
</dbReference>
<dbReference type="PROSITE" id="PS00108">
    <property type="entry name" value="PROTEIN_KINASE_ST"/>
    <property type="match status" value="1"/>
</dbReference>
<dbReference type="Pfam" id="PF00069">
    <property type="entry name" value="Pkinase"/>
    <property type="match status" value="1"/>
</dbReference>
<evidence type="ECO:0000313" key="15">
    <source>
        <dbReference type="EMBL" id="QFQ31442.2"/>
    </source>
</evidence>
<dbReference type="InterPro" id="IPR017441">
    <property type="entry name" value="Protein_kinase_ATP_BS"/>
</dbReference>
<keyword evidence="4" id="KW-0677">Repeat</keyword>
<evidence type="ECO:0000256" key="5">
    <source>
        <dbReference type="ARBA" id="ARBA00022741"/>
    </source>
</evidence>
<evidence type="ECO:0000256" key="1">
    <source>
        <dbReference type="ARBA" id="ARBA00012513"/>
    </source>
</evidence>
<feature type="domain" description="PASTA" evidence="14">
    <location>
        <begin position="509"/>
        <end position="571"/>
    </location>
</feature>
<reference evidence="15 16" key="1">
    <citation type="submission" date="2019-09" db="EMBL/GenBank/DDBJ databases">
        <title>Complete Genome Sequence of Janibacter melonis M714 with both human health impact and industrial applications.</title>
        <authorList>
            <person name="Jin M."/>
            <person name="Zhao Q.R."/>
        </authorList>
    </citation>
    <scope>NUCLEOTIDE SEQUENCE [LARGE SCALE GENOMIC DNA]</scope>
    <source>
        <strain evidence="15 16">M714</strain>
    </source>
</reference>
<feature type="transmembrane region" description="Helical" evidence="12">
    <location>
        <begin position="348"/>
        <end position="368"/>
    </location>
</feature>
<dbReference type="Gene3D" id="3.30.200.20">
    <property type="entry name" value="Phosphorylase Kinase, domain 1"/>
    <property type="match status" value="1"/>
</dbReference>
<evidence type="ECO:0000313" key="16">
    <source>
        <dbReference type="Proteomes" id="UP000271708"/>
    </source>
</evidence>
<feature type="binding site" evidence="10">
    <location>
        <position position="42"/>
    </location>
    <ligand>
        <name>ATP</name>
        <dbReference type="ChEBI" id="CHEBI:30616"/>
    </ligand>
</feature>
<dbReference type="PROSITE" id="PS51178">
    <property type="entry name" value="PASTA"/>
    <property type="match status" value="3"/>
</dbReference>
<dbReference type="EC" id="2.7.11.1" evidence="1"/>
<dbReference type="PROSITE" id="PS00107">
    <property type="entry name" value="PROTEIN_KINASE_ATP"/>
    <property type="match status" value="1"/>
</dbReference>
<evidence type="ECO:0000256" key="4">
    <source>
        <dbReference type="ARBA" id="ARBA00022737"/>
    </source>
</evidence>
<organism evidence="15 16">
    <name type="scientific">Janibacter melonis</name>
    <dbReference type="NCBI Taxonomy" id="262209"/>
    <lineage>
        <taxon>Bacteria</taxon>
        <taxon>Bacillati</taxon>
        <taxon>Actinomycetota</taxon>
        <taxon>Actinomycetes</taxon>
        <taxon>Micrococcales</taxon>
        <taxon>Intrasporangiaceae</taxon>
        <taxon>Janibacter</taxon>
    </lineage>
</organism>
<dbReference type="CDD" id="cd14014">
    <property type="entry name" value="STKc_PknB_like"/>
    <property type="match status" value="1"/>
</dbReference>
<evidence type="ECO:0000256" key="10">
    <source>
        <dbReference type="PROSITE-ProRule" id="PRU10141"/>
    </source>
</evidence>
<keyword evidence="7 10" id="KW-0067">ATP-binding</keyword>
<dbReference type="SUPFAM" id="SSF56112">
    <property type="entry name" value="Protein kinase-like (PK-like)"/>
    <property type="match status" value="1"/>
</dbReference>
<keyword evidence="2" id="KW-0723">Serine/threonine-protein kinase</keyword>
<dbReference type="CDD" id="cd06577">
    <property type="entry name" value="PASTA_pknB"/>
    <property type="match status" value="3"/>
</dbReference>
<feature type="compositionally biased region" description="Low complexity" evidence="11">
    <location>
        <begin position="588"/>
        <end position="606"/>
    </location>
</feature>
<dbReference type="PANTHER" id="PTHR43289">
    <property type="entry name" value="MITOGEN-ACTIVATED PROTEIN KINASE KINASE KINASE 20-RELATED"/>
    <property type="match status" value="1"/>
</dbReference>
<evidence type="ECO:0000259" key="13">
    <source>
        <dbReference type="PROSITE" id="PS50011"/>
    </source>
</evidence>
<name>A0A5P8FRI6_9MICO</name>
<dbReference type="GeneID" id="59162607"/>
<dbReference type="SMART" id="SM00740">
    <property type="entry name" value="PASTA"/>
    <property type="match status" value="3"/>
</dbReference>
<keyword evidence="3" id="KW-0808">Transferase</keyword>
<accession>A0A5P8FRI6</accession>
<feature type="compositionally biased region" description="Polar residues" evidence="11">
    <location>
        <begin position="629"/>
        <end position="643"/>
    </location>
</feature>
<gene>
    <name evidence="15" type="primary">pknB</name>
    <name evidence="15" type="ORF">EEW87_015565</name>
</gene>
<evidence type="ECO:0000256" key="8">
    <source>
        <dbReference type="ARBA" id="ARBA00047899"/>
    </source>
</evidence>
<keyword evidence="5 10" id="KW-0547">Nucleotide-binding</keyword>
<keyword evidence="6 15" id="KW-0418">Kinase</keyword>
<dbReference type="GO" id="GO:0005524">
    <property type="term" value="F:ATP binding"/>
    <property type="evidence" value="ECO:0007669"/>
    <property type="project" value="UniProtKB-UniRule"/>
</dbReference>
<dbReference type="GO" id="GO:0045717">
    <property type="term" value="P:negative regulation of fatty acid biosynthetic process"/>
    <property type="evidence" value="ECO:0007669"/>
    <property type="project" value="UniProtKB-ARBA"/>
</dbReference>
<dbReference type="AlphaFoldDB" id="A0A5P8FRI6"/>
<dbReference type="FunFam" id="1.10.510.10:FF:000021">
    <property type="entry name" value="Serine/threonine protein kinase"/>
    <property type="match status" value="1"/>
</dbReference>
<dbReference type="InterPro" id="IPR005543">
    <property type="entry name" value="PASTA_dom"/>
</dbReference>
<comment type="catalytic activity">
    <reaction evidence="9">
        <text>L-seryl-[protein] + ATP = O-phospho-L-seryl-[protein] + ADP + H(+)</text>
        <dbReference type="Rhea" id="RHEA:17989"/>
        <dbReference type="Rhea" id="RHEA-COMP:9863"/>
        <dbReference type="Rhea" id="RHEA-COMP:11604"/>
        <dbReference type="ChEBI" id="CHEBI:15378"/>
        <dbReference type="ChEBI" id="CHEBI:29999"/>
        <dbReference type="ChEBI" id="CHEBI:30616"/>
        <dbReference type="ChEBI" id="CHEBI:83421"/>
        <dbReference type="ChEBI" id="CHEBI:456216"/>
        <dbReference type="EC" id="2.7.11.1"/>
    </reaction>
</comment>
<dbReference type="GO" id="GO:0004674">
    <property type="term" value="F:protein serine/threonine kinase activity"/>
    <property type="evidence" value="ECO:0007669"/>
    <property type="project" value="UniProtKB-KW"/>
</dbReference>
<feature type="domain" description="PASTA" evidence="14">
    <location>
        <begin position="375"/>
        <end position="440"/>
    </location>
</feature>
<evidence type="ECO:0000259" key="14">
    <source>
        <dbReference type="PROSITE" id="PS51178"/>
    </source>
</evidence>
<comment type="catalytic activity">
    <reaction evidence="8">
        <text>L-threonyl-[protein] + ATP = O-phospho-L-threonyl-[protein] + ADP + H(+)</text>
        <dbReference type="Rhea" id="RHEA:46608"/>
        <dbReference type="Rhea" id="RHEA-COMP:11060"/>
        <dbReference type="Rhea" id="RHEA-COMP:11605"/>
        <dbReference type="ChEBI" id="CHEBI:15378"/>
        <dbReference type="ChEBI" id="CHEBI:30013"/>
        <dbReference type="ChEBI" id="CHEBI:30616"/>
        <dbReference type="ChEBI" id="CHEBI:61977"/>
        <dbReference type="ChEBI" id="CHEBI:456216"/>
        <dbReference type="EC" id="2.7.11.1"/>
    </reaction>
</comment>
<feature type="domain" description="PASTA" evidence="14">
    <location>
        <begin position="441"/>
        <end position="508"/>
    </location>
</feature>
<evidence type="ECO:0000256" key="12">
    <source>
        <dbReference type="SAM" id="Phobius"/>
    </source>
</evidence>
<dbReference type="Proteomes" id="UP000271708">
    <property type="component" value="Chromosome"/>
</dbReference>
<dbReference type="PANTHER" id="PTHR43289:SF6">
    <property type="entry name" value="SERINE_THREONINE-PROTEIN KINASE NEKL-3"/>
    <property type="match status" value="1"/>
</dbReference>
<evidence type="ECO:0000256" key="7">
    <source>
        <dbReference type="ARBA" id="ARBA00022840"/>
    </source>
</evidence>
<dbReference type="FunFam" id="3.30.200.20:FF:000035">
    <property type="entry name" value="Serine/threonine protein kinase Stk1"/>
    <property type="match status" value="1"/>
</dbReference>
<dbReference type="PROSITE" id="PS50011">
    <property type="entry name" value="PROTEIN_KINASE_DOM"/>
    <property type="match status" value="1"/>
</dbReference>
<evidence type="ECO:0000256" key="6">
    <source>
        <dbReference type="ARBA" id="ARBA00022777"/>
    </source>
</evidence>
<evidence type="ECO:0000256" key="11">
    <source>
        <dbReference type="SAM" id="MobiDB-lite"/>
    </source>
</evidence>
<dbReference type="Gene3D" id="3.30.10.20">
    <property type="match status" value="3"/>
</dbReference>
<dbReference type="SMART" id="SM00220">
    <property type="entry name" value="S_TKc"/>
    <property type="match status" value="1"/>
</dbReference>
<keyword evidence="12" id="KW-0472">Membrane</keyword>
<keyword evidence="12" id="KW-0812">Transmembrane</keyword>
<dbReference type="InterPro" id="IPR000719">
    <property type="entry name" value="Prot_kinase_dom"/>
</dbReference>
<dbReference type="NCBIfam" id="NF033483">
    <property type="entry name" value="PknB_PASTA_kin"/>
    <property type="match status" value="1"/>
</dbReference>
<evidence type="ECO:0000256" key="3">
    <source>
        <dbReference type="ARBA" id="ARBA00022679"/>
    </source>
</evidence>
<protein>
    <recommendedName>
        <fullName evidence="1">non-specific serine/threonine protein kinase</fullName>
        <ecNumber evidence="1">2.7.11.1</ecNumber>
    </recommendedName>
</protein>
<feature type="compositionally biased region" description="Acidic residues" evidence="11">
    <location>
        <begin position="607"/>
        <end position="619"/>
    </location>
</feature>
<evidence type="ECO:0000256" key="2">
    <source>
        <dbReference type="ARBA" id="ARBA00022527"/>
    </source>
</evidence>
<sequence>MTTSTPRLLGGRYELGELIGRGGMAEVHRGYDTRLGRPVAVKILRSDHARDTSFLHRFRREAQSVAGLNHRSIVAVYDSGEDRTTESGGAGLSVPYIVMELVEGQTLREVLNDQGPLAPAEAARICEGVLDALSYSHRMGIVHRDIKPGNVMLTADGTVKVMDFGIARAVADTQATMTQTAAVIGTAQYVSPEQARGETVDNRSDVYSVGCLLFELMTGTTPYTGEPISLTYQHVNAPIPLPSSLEPTVSSDLDAVVAAALTKDRDERYQDASDMADDLRAVRAGRPVSELAQGALAAVAGAGALEADPTVALAAAAPAQHLGDTSTFRPIQDPPTPLEPERRRRGGLGWLLALLLLIPVAALGWYVWDSNQPPEVVRVAAPQLVGLDEDAAEAKLTDLGLDGDRSEANNAAPEGEVFEQSVPEGEMVDEGSTIAYTVSQGPEQATVPQVVGQSRADAEKAIRDAGLEVGDVTFEDSNEQKKNRVISVSPGQSEQVEAGSTVDLVVASGDVQLPDFVGQPISDARPEIFALGLLTEEVTVPSDEPAGQILSQDPGAGKVAQGRTVKIEIAGPQDKTETTTVTPPPPSTSETTPPETSDPSTTSPPEETTDPGDGEEGDQGDQTPGGPASPSTPNPRSTTAQTP</sequence>